<evidence type="ECO:0000313" key="4">
    <source>
        <dbReference type="Proteomes" id="UP001447188"/>
    </source>
</evidence>
<reference evidence="3 4" key="1">
    <citation type="submission" date="2024-02" db="EMBL/GenBank/DDBJ databases">
        <title>Discinaceae phylogenomics.</title>
        <authorList>
            <person name="Dirks A.C."/>
            <person name="James T.Y."/>
        </authorList>
    </citation>
    <scope>NUCLEOTIDE SEQUENCE [LARGE SCALE GENOMIC DNA]</scope>
    <source>
        <strain evidence="3 4">ACD0624</strain>
    </source>
</reference>
<keyword evidence="1" id="KW-1133">Transmembrane helix</keyword>
<name>A0ABR3GBU6_9PEZI</name>
<evidence type="ECO:0000256" key="2">
    <source>
        <dbReference type="SAM" id="SignalP"/>
    </source>
</evidence>
<proteinExistence type="predicted"/>
<dbReference type="EMBL" id="JBBBZM010000125">
    <property type="protein sequence ID" value="KAL0633441.1"/>
    <property type="molecule type" value="Genomic_DNA"/>
</dbReference>
<feature type="transmembrane region" description="Helical" evidence="1">
    <location>
        <begin position="32"/>
        <end position="50"/>
    </location>
</feature>
<gene>
    <name evidence="3" type="ORF">Q9L58_007654</name>
</gene>
<sequence>MHLSIAFFLGFAEVISAHTLEHGKRSSYKAVFWFEVALAIVALVIMLVWVRVDKAKSDLTADEKEMERERSRLQVNE</sequence>
<protein>
    <submittedName>
        <fullName evidence="3">Uncharacterized protein</fullName>
    </submittedName>
</protein>
<evidence type="ECO:0000313" key="3">
    <source>
        <dbReference type="EMBL" id="KAL0633441.1"/>
    </source>
</evidence>
<keyword evidence="4" id="KW-1185">Reference proteome</keyword>
<comment type="caution">
    <text evidence="3">The sequence shown here is derived from an EMBL/GenBank/DDBJ whole genome shotgun (WGS) entry which is preliminary data.</text>
</comment>
<feature type="chain" id="PRO_5045988587" evidence="2">
    <location>
        <begin position="18"/>
        <end position="77"/>
    </location>
</feature>
<accession>A0ABR3GBU6</accession>
<keyword evidence="1" id="KW-0812">Transmembrane</keyword>
<keyword evidence="1" id="KW-0472">Membrane</keyword>
<keyword evidence="2" id="KW-0732">Signal</keyword>
<evidence type="ECO:0000256" key="1">
    <source>
        <dbReference type="SAM" id="Phobius"/>
    </source>
</evidence>
<dbReference type="Proteomes" id="UP001447188">
    <property type="component" value="Unassembled WGS sequence"/>
</dbReference>
<feature type="signal peptide" evidence="2">
    <location>
        <begin position="1"/>
        <end position="17"/>
    </location>
</feature>
<organism evidence="3 4">
    <name type="scientific">Discina gigas</name>
    <dbReference type="NCBI Taxonomy" id="1032678"/>
    <lineage>
        <taxon>Eukaryota</taxon>
        <taxon>Fungi</taxon>
        <taxon>Dikarya</taxon>
        <taxon>Ascomycota</taxon>
        <taxon>Pezizomycotina</taxon>
        <taxon>Pezizomycetes</taxon>
        <taxon>Pezizales</taxon>
        <taxon>Discinaceae</taxon>
        <taxon>Discina</taxon>
    </lineage>
</organism>